<dbReference type="SUPFAM" id="SSF46689">
    <property type="entry name" value="Homeodomain-like"/>
    <property type="match status" value="1"/>
</dbReference>
<dbReference type="GO" id="GO:0003700">
    <property type="term" value="F:DNA-binding transcription factor activity"/>
    <property type="evidence" value="ECO:0007669"/>
    <property type="project" value="InterPro"/>
</dbReference>
<dbReference type="OrthoDB" id="1908613at2759"/>
<feature type="compositionally biased region" description="Polar residues" evidence="7">
    <location>
        <begin position="209"/>
        <end position="222"/>
    </location>
</feature>
<keyword evidence="2" id="KW-0805">Transcription regulation</keyword>
<dbReference type="InterPro" id="IPR044787">
    <property type="entry name" value="HHO5-like"/>
</dbReference>
<dbReference type="InterPro" id="IPR058673">
    <property type="entry name" value="HHO5-like_N"/>
</dbReference>
<dbReference type="AlphaFoldDB" id="A0A9R0KC30"/>
<feature type="compositionally biased region" description="Basic and acidic residues" evidence="7">
    <location>
        <begin position="443"/>
        <end position="454"/>
    </location>
</feature>
<evidence type="ECO:0000313" key="9">
    <source>
        <dbReference type="Proteomes" id="UP000813463"/>
    </source>
</evidence>
<sequence>MMASPSELSLECKPQSYSMLLKSFVGDHNNPTDSQATHKLEEYLNRLEEERLKIDAFKRELPLCMQLLTNAMEASRQQLQSQKGNQGARPVLEEFMPLKLSNLEGSDQKSANIADKANWMVSAQLWSPAGDTNKLHPSTLPKSEAETGFGVSSPNLALDNKQRNGGAFLPFAKERNSVPDNSNLRSLPHLALASNERELQDNRCMDSENGLSGSRSDNSSKGGNVVAGMATDGQTPITTSTTTTTNQTNRKARRCWSPDLHRRFVNALQMLGGSQVATPKQIRELMKVDGLTNDEVKSHLQKYRLHTRRPSPSPQVAGGQAPQLVVLGGIWVPPEYAAAHGGGPTIYSTHPSTQVSSHYCSPTVQPDFYPQQMVTQQAHPQALHHPALHQHQHHQLHVYKTISHTQTHSLPESDAQGAADRSESIEDGKSDSSSWKGESGENGGERNKLATLRDDGEESNGSQITLKF</sequence>
<dbReference type="RefSeq" id="XP_021866139.1">
    <property type="nucleotide sequence ID" value="XM_022010447.2"/>
</dbReference>
<dbReference type="PROSITE" id="PS51294">
    <property type="entry name" value="HTH_MYB"/>
    <property type="match status" value="1"/>
</dbReference>
<name>A0A9R0KC30_SPIOL</name>
<feature type="domain" description="HTH myb-type" evidence="8">
    <location>
        <begin position="248"/>
        <end position="308"/>
    </location>
</feature>
<organism evidence="9 10">
    <name type="scientific">Spinacia oleracea</name>
    <name type="common">Spinach</name>
    <dbReference type="NCBI Taxonomy" id="3562"/>
    <lineage>
        <taxon>Eukaryota</taxon>
        <taxon>Viridiplantae</taxon>
        <taxon>Streptophyta</taxon>
        <taxon>Embryophyta</taxon>
        <taxon>Tracheophyta</taxon>
        <taxon>Spermatophyta</taxon>
        <taxon>Magnoliopsida</taxon>
        <taxon>eudicotyledons</taxon>
        <taxon>Gunneridae</taxon>
        <taxon>Pentapetalae</taxon>
        <taxon>Caryophyllales</taxon>
        <taxon>Chenopodiaceae</taxon>
        <taxon>Chenopodioideae</taxon>
        <taxon>Anserineae</taxon>
        <taxon>Spinacia</taxon>
    </lineage>
</organism>
<dbReference type="Proteomes" id="UP000813463">
    <property type="component" value="Chromosome 2"/>
</dbReference>
<evidence type="ECO:0000256" key="1">
    <source>
        <dbReference type="ARBA" id="ARBA00004123"/>
    </source>
</evidence>
<keyword evidence="4" id="KW-0804">Transcription</keyword>
<evidence type="ECO:0000256" key="6">
    <source>
        <dbReference type="SAM" id="Coils"/>
    </source>
</evidence>
<dbReference type="Pfam" id="PF00249">
    <property type="entry name" value="Myb_DNA-binding"/>
    <property type="match status" value="1"/>
</dbReference>
<dbReference type="PANTHER" id="PTHR31003">
    <property type="entry name" value="MYB FAMILY TRANSCRIPTION FACTOR"/>
    <property type="match status" value="1"/>
</dbReference>
<dbReference type="GO" id="GO:0005634">
    <property type="term" value="C:nucleus"/>
    <property type="evidence" value="ECO:0007669"/>
    <property type="project" value="UniProtKB-SubCell"/>
</dbReference>
<dbReference type="FunFam" id="1.10.10.60:FF:000002">
    <property type="entry name" value="Myb family transcription factor"/>
    <property type="match status" value="1"/>
</dbReference>
<dbReference type="InterPro" id="IPR006447">
    <property type="entry name" value="Myb_dom_plants"/>
</dbReference>
<evidence type="ECO:0000256" key="3">
    <source>
        <dbReference type="ARBA" id="ARBA00023125"/>
    </source>
</evidence>
<evidence type="ECO:0000259" key="8">
    <source>
        <dbReference type="PROSITE" id="PS51294"/>
    </source>
</evidence>
<feature type="compositionally biased region" description="Polar residues" evidence="7">
    <location>
        <begin position="459"/>
        <end position="468"/>
    </location>
</feature>
<dbReference type="KEGG" id="soe:110804844"/>
<feature type="compositionally biased region" description="Low complexity" evidence="7">
    <location>
        <begin position="231"/>
        <end position="248"/>
    </location>
</feature>
<dbReference type="InterPro" id="IPR009057">
    <property type="entry name" value="Homeodomain-like_sf"/>
</dbReference>
<feature type="compositionally biased region" description="Basic and acidic residues" evidence="7">
    <location>
        <begin position="195"/>
        <end position="206"/>
    </location>
</feature>
<proteinExistence type="predicted"/>
<feature type="region of interest" description="Disordered" evidence="7">
    <location>
        <begin position="403"/>
        <end position="468"/>
    </location>
</feature>
<dbReference type="NCBIfam" id="TIGR01557">
    <property type="entry name" value="myb_SHAQKYF"/>
    <property type="match status" value="1"/>
</dbReference>
<dbReference type="GeneID" id="110804844"/>
<dbReference type="PANTHER" id="PTHR31003:SF19">
    <property type="entry name" value="MYB FAMILY TRANSCRIPTION FACTOR EFM"/>
    <property type="match status" value="1"/>
</dbReference>
<gene>
    <name evidence="10" type="primary">LOC110804844</name>
</gene>
<evidence type="ECO:0000256" key="2">
    <source>
        <dbReference type="ARBA" id="ARBA00023015"/>
    </source>
</evidence>
<feature type="compositionally biased region" description="Basic and acidic residues" evidence="7">
    <location>
        <begin position="420"/>
        <end position="430"/>
    </location>
</feature>
<dbReference type="InterPro" id="IPR017930">
    <property type="entry name" value="Myb_dom"/>
</dbReference>
<reference evidence="9" key="1">
    <citation type="journal article" date="2021" name="Nat. Commun.">
        <title>Genomic analyses provide insights into spinach domestication and the genetic basis of agronomic traits.</title>
        <authorList>
            <person name="Cai X."/>
            <person name="Sun X."/>
            <person name="Xu C."/>
            <person name="Sun H."/>
            <person name="Wang X."/>
            <person name="Ge C."/>
            <person name="Zhang Z."/>
            <person name="Wang Q."/>
            <person name="Fei Z."/>
            <person name="Jiao C."/>
            <person name="Wang Q."/>
        </authorList>
    </citation>
    <scope>NUCLEOTIDE SEQUENCE [LARGE SCALE GENOMIC DNA]</scope>
    <source>
        <strain evidence="9">cv. Varoflay</strain>
    </source>
</reference>
<evidence type="ECO:0000313" key="10">
    <source>
        <dbReference type="RefSeq" id="XP_021866139.1"/>
    </source>
</evidence>
<evidence type="ECO:0000256" key="4">
    <source>
        <dbReference type="ARBA" id="ARBA00023163"/>
    </source>
</evidence>
<evidence type="ECO:0000256" key="5">
    <source>
        <dbReference type="ARBA" id="ARBA00023242"/>
    </source>
</evidence>
<feature type="coiled-coil region" evidence="6">
    <location>
        <begin position="40"/>
        <end position="85"/>
    </location>
</feature>
<dbReference type="Pfam" id="PF26575">
    <property type="entry name" value="HHO5_N"/>
    <property type="match status" value="1"/>
</dbReference>
<dbReference type="InterPro" id="IPR001005">
    <property type="entry name" value="SANT/Myb"/>
</dbReference>
<keyword evidence="5" id="KW-0539">Nucleus</keyword>
<keyword evidence="9" id="KW-1185">Reference proteome</keyword>
<dbReference type="GO" id="GO:0003677">
    <property type="term" value="F:DNA binding"/>
    <property type="evidence" value="ECO:0007669"/>
    <property type="project" value="UniProtKB-KW"/>
</dbReference>
<reference evidence="10" key="2">
    <citation type="submission" date="2025-08" db="UniProtKB">
        <authorList>
            <consortium name="RefSeq"/>
        </authorList>
    </citation>
    <scope>IDENTIFICATION</scope>
    <source>
        <tissue evidence="10">Leaf</tissue>
    </source>
</reference>
<keyword evidence="3" id="KW-0238">DNA-binding</keyword>
<comment type="subcellular location">
    <subcellularLocation>
        <location evidence="1">Nucleus</location>
    </subcellularLocation>
</comment>
<accession>A0A9R0KC30</accession>
<dbReference type="Gene3D" id="1.10.10.60">
    <property type="entry name" value="Homeodomain-like"/>
    <property type="match status" value="1"/>
</dbReference>
<protein>
    <submittedName>
        <fullName evidence="10">Myb family transcription factor EFM</fullName>
    </submittedName>
</protein>
<keyword evidence="6" id="KW-0175">Coiled coil</keyword>
<evidence type="ECO:0000256" key="7">
    <source>
        <dbReference type="SAM" id="MobiDB-lite"/>
    </source>
</evidence>
<feature type="region of interest" description="Disordered" evidence="7">
    <location>
        <begin position="192"/>
        <end position="251"/>
    </location>
</feature>